<dbReference type="InterPro" id="IPR043426">
    <property type="entry name" value="MltB-like"/>
</dbReference>
<sequence>MWDRAVGPMQFIPSTWRDYASSRADPHNVFDASLVSGRYLCAGGANLRDRARLAAAVFRYNPSEAYASAVLAWADRYARGVCRPKGCRREVRIREVRCSTCHPGPR</sequence>
<dbReference type="Gene3D" id="1.10.530.10">
    <property type="match status" value="1"/>
</dbReference>
<evidence type="ECO:0000313" key="2">
    <source>
        <dbReference type="Proteomes" id="UP001501218"/>
    </source>
</evidence>
<proteinExistence type="predicted"/>
<dbReference type="EMBL" id="BAAARA010000005">
    <property type="protein sequence ID" value="GAA2343926.1"/>
    <property type="molecule type" value="Genomic_DNA"/>
</dbReference>
<evidence type="ECO:0008006" key="3">
    <source>
        <dbReference type="Google" id="ProtNLM"/>
    </source>
</evidence>
<dbReference type="SUPFAM" id="SSF53955">
    <property type="entry name" value="Lysozyme-like"/>
    <property type="match status" value="1"/>
</dbReference>
<dbReference type="Proteomes" id="UP001501218">
    <property type="component" value="Unassembled WGS sequence"/>
</dbReference>
<gene>
    <name evidence="1" type="ORF">GCM10009854_20840</name>
</gene>
<dbReference type="InterPro" id="IPR023346">
    <property type="entry name" value="Lysozyme-like_dom_sf"/>
</dbReference>
<protein>
    <recommendedName>
        <fullName evidence="3">Transglycosylase SLT domain-containing protein</fullName>
    </recommendedName>
</protein>
<evidence type="ECO:0000313" key="1">
    <source>
        <dbReference type="EMBL" id="GAA2343926.1"/>
    </source>
</evidence>
<accession>A0ABN3G4D7</accession>
<dbReference type="PANTHER" id="PTHR30163:SF8">
    <property type="entry name" value="LYTIC MUREIN TRANSGLYCOSYLASE"/>
    <property type="match status" value="1"/>
</dbReference>
<dbReference type="PANTHER" id="PTHR30163">
    <property type="entry name" value="MEMBRANE-BOUND LYTIC MUREIN TRANSGLYCOSYLASE B"/>
    <property type="match status" value="1"/>
</dbReference>
<keyword evidence="2" id="KW-1185">Reference proteome</keyword>
<comment type="caution">
    <text evidence="1">The sequence shown here is derived from an EMBL/GenBank/DDBJ whole genome shotgun (WGS) entry which is preliminary data.</text>
</comment>
<organism evidence="1 2">
    <name type="scientific">Saccharopolyspora halophila</name>
    <dbReference type="NCBI Taxonomy" id="405551"/>
    <lineage>
        <taxon>Bacteria</taxon>
        <taxon>Bacillati</taxon>
        <taxon>Actinomycetota</taxon>
        <taxon>Actinomycetes</taxon>
        <taxon>Pseudonocardiales</taxon>
        <taxon>Pseudonocardiaceae</taxon>
        <taxon>Saccharopolyspora</taxon>
    </lineage>
</organism>
<reference evidence="1 2" key="1">
    <citation type="journal article" date="2019" name="Int. J. Syst. Evol. Microbiol.">
        <title>The Global Catalogue of Microorganisms (GCM) 10K type strain sequencing project: providing services to taxonomists for standard genome sequencing and annotation.</title>
        <authorList>
            <consortium name="The Broad Institute Genomics Platform"/>
            <consortium name="The Broad Institute Genome Sequencing Center for Infectious Disease"/>
            <person name="Wu L."/>
            <person name="Ma J."/>
        </authorList>
    </citation>
    <scope>NUCLEOTIDE SEQUENCE [LARGE SCALE GENOMIC DNA]</scope>
    <source>
        <strain evidence="1 2">JCM 16221</strain>
    </source>
</reference>
<name>A0ABN3G4D7_9PSEU</name>